<dbReference type="SUPFAM" id="SSF51197">
    <property type="entry name" value="Clavaminate synthase-like"/>
    <property type="match status" value="1"/>
</dbReference>
<evidence type="ECO:0000313" key="3">
    <source>
        <dbReference type="EMBL" id="CAK9013994.1"/>
    </source>
</evidence>
<sequence length="779" mass="85039">MEGAEMQIVEAQIDLDLAMPDDVDNGAAADAETGRGRSKSRSPKNKRGRAKTPKGKAKAKSKGGKSGRAAAEGETMQCPLPEFEASCPAPGNNLPRCNFDFVQFMQREKVALIASHSEEREPMSKKQWLAYAQEVKNHDMSEAEALAEWKRMVDDVDGFERASKGRNGEVRIYCPTREVKTSTRAREESYEVTKQAKARKFNESGLEELREDLRQRSGFSSVSGEEWRQYGGGKAAASNSALVNAAGLTQAGGVRSQANIKTLEEVVEGFAGDMDSIPPTPTPSQSVLGEEKPENPEQPPEIPKKGKNFDAGIWRMLEGLLGGGWLVTRWVMVDSQREVLTMKNQEEKAKAANTVLLGWLQSSMVDWQLLLGRPEGLLVSEEISTLGDLLPCNELKTVSDSKLNAVLEFEQSKACSAWFRDQVKTLRLLKALVNQTATKITTTIKTYQKAHKSAHDKKVAQAKKNAKKGKEKEGEAGSVSQPGEVASSGSSGVSVSSPLLTQEFLKSCQAIKVHALVEAFHKELGPEASCWAVPFVIKGLQAPVRERFENSNLRPAAEYFEQVVTEKASSLVRARCTPDHCQEVQQLLLGLLPKDRMVDLANAGLEDEKVLKAVVSTRLVAQGAQKPYAGFEYEDLGSWEVPVKGQKQVVLFQPGADMPFFMSNDGSKLLDAESKVLAKHAHVHTLTIAEGLYWPPGWACVSVSVGKSPCFSLSQSFLLRHLVTDGEDNVLNTALTSSSSGRQAWLDAWKKAQAALPSLPSPVKAAEEAAKETAEKMES</sequence>
<comment type="caution">
    <text evidence="2">The sequence shown here is derived from an EMBL/GenBank/DDBJ whole genome shotgun (WGS) entry which is preliminary data.</text>
</comment>
<feature type="region of interest" description="Disordered" evidence="1">
    <location>
        <begin position="452"/>
        <end position="491"/>
    </location>
</feature>
<accession>A0ABP0JHU0</accession>
<dbReference type="Proteomes" id="UP001642484">
    <property type="component" value="Unassembled WGS sequence"/>
</dbReference>
<proteinExistence type="predicted"/>
<organism evidence="2 4">
    <name type="scientific">Durusdinium trenchii</name>
    <dbReference type="NCBI Taxonomy" id="1381693"/>
    <lineage>
        <taxon>Eukaryota</taxon>
        <taxon>Sar</taxon>
        <taxon>Alveolata</taxon>
        <taxon>Dinophyceae</taxon>
        <taxon>Suessiales</taxon>
        <taxon>Symbiodiniaceae</taxon>
        <taxon>Durusdinium</taxon>
    </lineage>
</organism>
<feature type="compositionally biased region" description="Basic residues" evidence="1">
    <location>
        <begin position="452"/>
        <end position="467"/>
    </location>
</feature>
<feature type="compositionally biased region" description="Basic residues" evidence="1">
    <location>
        <begin position="36"/>
        <end position="65"/>
    </location>
</feature>
<feature type="region of interest" description="Disordered" evidence="1">
    <location>
        <begin position="760"/>
        <end position="779"/>
    </location>
</feature>
<dbReference type="EMBL" id="CAXAMN010005491">
    <property type="protein sequence ID" value="CAK9013976.1"/>
    <property type="molecule type" value="Genomic_DNA"/>
</dbReference>
<gene>
    <name evidence="2" type="ORF">CCMP2556_LOCUS11492</name>
    <name evidence="3" type="ORF">CCMP2556_LOCUS11499</name>
</gene>
<evidence type="ECO:0000313" key="4">
    <source>
        <dbReference type="Proteomes" id="UP001642484"/>
    </source>
</evidence>
<reference evidence="2 4" key="1">
    <citation type="submission" date="2024-02" db="EMBL/GenBank/DDBJ databases">
        <authorList>
            <person name="Chen Y."/>
            <person name="Shah S."/>
            <person name="Dougan E. K."/>
            <person name="Thang M."/>
            <person name="Chan C."/>
        </authorList>
    </citation>
    <scope>NUCLEOTIDE SEQUENCE [LARGE SCALE GENOMIC DNA]</scope>
</reference>
<protein>
    <submittedName>
        <fullName evidence="2">Uncharacterized protein</fullName>
    </submittedName>
</protein>
<feature type="region of interest" description="Disordered" evidence="1">
    <location>
        <begin position="272"/>
        <end position="306"/>
    </location>
</feature>
<keyword evidence="4" id="KW-1185">Reference proteome</keyword>
<feature type="region of interest" description="Disordered" evidence="1">
    <location>
        <begin position="19"/>
        <end position="74"/>
    </location>
</feature>
<feature type="compositionally biased region" description="Basic and acidic residues" evidence="1">
    <location>
        <begin position="765"/>
        <end position="779"/>
    </location>
</feature>
<name>A0ABP0JHU0_9DINO</name>
<evidence type="ECO:0000256" key="1">
    <source>
        <dbReference type="SAM" id="MobiDB-lite"/>
    </source>
</evidence>
<dbReference type="EMBL" id="CAXAMN010005502">
    <property type="protein sequence ID" value="CAK9013994.1"/>
    <property type="molecule type" value="Genomic_DNA"/>
</dbReference>
<evidence type="ECO:0000313" key="2">
    <source>
        <dbReference type="EMBL" id="CAK9013976.1"/>
    </source>
</evidence>